<proteinExistence type="predicted"/>
<comment type="caution">
    <text evidence="1">The sequence shown here is derived from an EMBL/GenBank/DDBJ whole genome shotgun (WGS) entry which is preliminary data.</text>
</comment>
<dbReference type="Gene3D" id="2.160.20.10">
    <property type="entry name" value="Single-stranded right-handed beta-helix, Pectin lyase-like"/>
    <property type="match status" value="1"/>
</dbReference>
<reference evidence="1" key="1">
    <citation type="submission" date="2022-11" db="EMBL/GenBank/DDBJ databases">
        <title>Marilongibacter aestuarii gen. nov., sp. nov., isolated from tidal flat sediment.</title>
        <authorList>
            <person name="Jiayan W."/>
        </authorList>
    </citation>
    <scope>NUCLEOTIDE SEQUENCE</scope>
    <source>
        <strain evidence="1">Z1-6</strain>
    </source>
</reference>
<organism evidence="1 2">
    <name type="scientific">Draconibacterium aestuarii</name>
    <dbReference type="NCBI Taxonomy" id="2998507"/>
    <lineage>
        <taxon>Bacteria</taxon>
        <taxon>Pseudomonadati</taxon>
        <taxon>Bacteroidota</taxon>
        <taxon>Bacteroidia</taxon>
        <taxon>Marinilabiliales</taxon>
        <taxon>Prolixibacteraceae</taxon>
        <taxon>Draconibacterium</taxon>
    </lineage>
</organism>
<sequence>MKTFLTAIVLSLFYLVTFSQKQINYSSLDIKNPIDFKGDYIIYENKKIELGPKAFFIDGQFSDKDLENYKYVYNSVNEAAKHLSNGTEDDPMVLYIAPYVYWIDNPDDPEIRLPKQVGGTPFGLEIECEWLKFYGLNTNPENVVLACNRGQTMGSKGNFTMFNIIGNGTSTENVTIGNFCNIDLVFPLKPELNRRKRGSAIVQAQLAFSRGDKIFARNTHFISRLNTGPFWGSKRTLFDHCHFESTDDALNGSAVYLDCTFEFYSGKPFGHTVGTGAVFLNCNIKSFTRGEQYLIKGGGPITVVDCSMEADYTSYWGWKEKTPTEERHYQFNNQLNGAPVFIDSHHPYATVEMKDKNILNAYRFEYKGEVVYNIYNLLRGDDDWDPMNIKNRVVAAEKENKQSYHDLPTQLKVQPTRVSIETGKESVVLSAQLLKYGNYEIKAENISWKVALEYDELVTLKPGNNGTCEVILTNEKDETKEVVIVAYTPEGLEAASVIYVKPSFLEAPKFSELPQIVKKTDGKLAVTYKLDMRFEDQSLVSWYRCSDASGKNPIEVQVSRFNSPNWEYTITAADLGYYIMATVAPNHLRCKPGTPVASVFNKQISGADIQTKSNILQPDLQTLSTKYQSAVLPGFWTLDCYAPEDTHFYDWEADTTKDAWYYGPGVNGASLDTGLVQATKGARLRCTPVGNSFGNMKVSFTACPAKTAGQGFSSARAQYMDIFIKFDTKTLNGYALRLIRTTKYHDAIDCVFVEYENGNAKPIGDAVSTSCYRTPCMITVEAKGNKLLAHAKTPAEYFVTPNRPEVLQEMDLRTPITPNKFGGFGFQHTGTVGSGATLIKDLSIEWE</sequence>
<dbReference type="AlphaFoldDB" id="A0A9X3J5V9"/>
<dbReference type="RefSeq" id="WP_343334279.1">
    <property type="nucleotide sequence ID" value="NZ_JAPOHD010000030.1"/>
</dbReference>
<dbReference type="Proteomes" id="UP001145087">
    <property type="component" value="Unassembled WGS sequence"/>
</dbReference>
<protein>
    <recommendedName>
        <fullName evidence="3">Pectinesterase catalytic domain-containing protein</fullName>
    </recommendedName>
</protein>
<dbReference type="EMBL" id="JAPOHD010000030">
    <property type="protein sequence ID" value="MCY1721949.1"/>
    <property type="molecule type" value="Genomic_DNA"/>
</dbReference>
<accession>A0A9X3J5V9</accession>
<evidence type="ECO:0000313" key="1">
    <source>
        <dbReference type="EMBL" id="MCY1721949.1"/>
    </source>
</evidence>
<evidence type="ECO:0008006" key="3">
    <source>
        <dbReference type="Google" id="ProtNLM"/>
    </source>
</evidence>
<keyword evidence="2" id="KW-1185">Reference proteome</keyword>
<dbReference type="InterPro" id="IPR012334">
    <property type="entry name" value="Pectin_lyas_fold"/>
</dbReference>
<name>A0A9X3J5V9_9BACT</name>
<gene>
    <name evidence="1" type="ORF">OU798_16465</name>
</gene>
<evidence type="ECO:0000313" key="2">
    <source>
        <dbReference type="Proteomes" id="UP001145087"/>
    </source>
</evidence>